<dbReference type="PANTHER" id="PTHR35007">
    <property type="entry name" value="INTEGRAL MEMBRANE PROTEIN-RELATED"/>
    <property type="match status" value="1"/>
</dbReference>
<comment type="caution">
    <text evidence="8">The sequence shown here is derived from an EMBL/GenBank/DDBJ whole genome shotgun (WGS) entry which is preliminary data.</text>
</comment>
<dbReference type="Proteomes" id="UP001235840">
    <property type="component" value="Unassembled WGS sequence"/>
</dbReference>
<evidence type="ECO:0000313" key="9">
    <source>
        <dbReference type="Proteomes" id="UP001235840"/>
    </source>
</evidence>
<evidence type="ECO:0000259" key="7">
    <source>
        <dbReference type="Pfam" id="PF00482"/>
    </source>
</evidence>
<evidence type="ECO:0000256" key="2">
    <source>
        <dbReference type="ARBA" id="ARBA00022475"/>
    </source>
</evidence>
<keyword evidence="3 6" id="KW-0812">Transmembrane</keyword>
<evidence type="ECO:0000256" key="6">
    <source>
        <dbReference type="SAM" id="Phobius"/>
    </source>
</evidence>
<protein>
    <submittedName>
        <fullName evidence="8">Tight adherence protein C</fullName>
    </submittedName>
</protein>
<keyword evidence="9" id="KW-1185">Reference proteome</keyword>
<dbReference type="Pfam" id="PF00482">
    <property type="entry name" value="T2SSF"/>
    <property type="match status" value="1"/>
</dbReference>
<evidence type="ECO:0000256" key="1">
    <source>
        <dbReference type="ARBA" id="ARBA00004651"/>
    </source>
</evidence>
<name>A0ABT9VWG7_9BACI</name>
<evidence type="ECO:0000256" key="4">
    <source>
        <dbReference type="ARBA" id="ARBA00022989"/>
    </source>
</evidence>
<organism evidence="8 9">
    <name type="scientific">Caldalkalibacillus horti</name>
    <dbReference type="NCBI Taxonomy" id="77523"/>
    <lineage>
        <taxon>Bacteria</taxon>
        <taxon>Bacillati</taxon>
        <taxon>Bacillota</taxon>
        <taxon>Bacilli</taxon>
        <taxon>Bacillales</taxon>
        <taxon>Bacillaceae</taxon>
        <taxon>Caldalkalibacillus</taxon>
    </lineage>
</organism>
<feature type="transmembrane region" description="Helical" evidence="6">
    <location>
        <begin position="104"/>
        <end position="124"/>
    </location>
</feature>
<proteinExistence type="predicted"/>
<dbReference type="EMBL" id="JAUSTY010000004">
    <property type="protein sequence ID" value="MDQ0165214.1"/>
    <property type="molecule type" value="Genomic_DNA"/>
</dbReference>
<dbReference type="InterPro" id="IPR018076">
    <property type="entry name" value="T2SS_GspF_dom"/>
</dbReference>
<evidence type="ECO:0000256" key="5">
    <source>
        <dbReference type="ARBA" id="ARBA00023136"/>
    </source>
</evidence>
<accession>A0ABT9VWG7</accession>
<feature type="transmembrane region" description="Helical" evidence="6">
    <location>
        <begin position="6"/>
        <end position="28"/>
    </location>
</feature>
<dbReference type="RefSeq" id="WP_307392001.1">
    <property type="nucleotide sequence ID" value="NZ_BAAADK010000045.1"/>
</dbReference>
<feature type="domain" description="Type II secretion system protein GspF" evidence="7">
    <location>
        <begin position="166"/>
        <end position="292"/>
    </location>
</feature>
<comment type="subcellular location">
    <subcellularLocation>
        <location evidence="1">Cell membrane</location>
        <topology evidence="1">Multi-pass membrane protein</topology>
    </subcellularLocation>
</comment>
<dbReference type="PANTHER" id="PTHR35007:SF2">
    <property type="entry name" value="PILUS ASSEMBLE PROTEIN"/>
    <property type="match status" value="1"/>
</dbReference>
<feature type="transmembrane region" description="Helical" evidence="6">
    <location>
        <begin position="130"/>
        <end position="150"/>
    </location>
</feature>
<keyword evidence="4 6" id="KW-1133">Transmembrane helix</keyword>
<keyword evidence="5 6" id="KW-0472">Membrane</keyword>
<evidence type="ECO:0000256" key="3">
    <source>
        <dbReference type="ARBA" id="ARBA00022692"/>
    </source>
</evidence>
<sequence length="313" mass="35790">MNGAIIGLILILVILVFPLLLISFIYLWMYAAKRQNVHAYINKHEREVRSKRKFKEGIQDKLFQAANYVAPTAAKYPLFAKKERDETLLVQAGNPMEMNLKQFYGMRLVVFFIVFFIGWFYFILGFPFRGFVFLISMAGGLFVTNLWIWLKARERQEQISLEMPDFLDTVSVSLVAGASLDGALKHVSEQSEGPLSEEIRRLIRELELGVPRRRAYHNLLKRNKAKELEVLVQALLQGSELGVPVSTTFRVQAEDLRASRGFSAKEKAAKASPKITIVTTMLVVPSIFLFIVGLLFLNFMYQPERFGINALFQ</sequence>
<feature type="transmembrane region" description="Helical" evidence="6">
    <location>
        <begin position="275"/>
        <end position="297"/>
    </location>
</feature>
<keyword evidence="2" id="KW-1003">Cell membrane</keyword>
<reference evidence="8 9" key="1">
    <citation type="submission" date="2023-07" db="EMBL/GenBank/DDBJ databases">
        <title>Genomic Encyclopedia of Type Strains, Phase IV (KMG-IV): sequencing the most valuable type-strain genomes for metagenomic binning, comparative biology and taxonomic classification.</title>
        <authorList>
            <person name="Goeker M."/>
        </authorList>
    </citation>
    <scope>NUCLEOTIDE SEQUENCE [LARGE SCALE GENOMIC DNA]</scope>
    <source>
        <strain evidence="8 9">DSM 12751</strain>
    </source>
</reference>
<evidence type="ECO:0000313" key="8">
    <source>
        <dbReference type="EMBL" id="MDQ0165214.1"/>
    </source>
</evidence>
<gene>
    <name evidence="8" type="ORF">J2S11_001114</name>
</gene>